<keyword evidence="3" id="KW-1185">Reference proteome</keyword>
<protein>
    <recommendedName>
        <fullName evidence="4">Secreted protein</fullName>
    </recommendedName>
</protein>
<keyword evidence="1" id="KW-0732">Signal</keyword>
<organism evidence="2 3">
    <name type="scientific">Nannochloropsis gaditana</name>
    <dbReference type="NCBI Taxonomy" id="72520"/>
    <lineage>
        <taxon>Eukaryota</taxon>
        <taxon>Sar</taxon>
        <taxon>Stramenopiles</taxon>
        <taxon>Ochrophyta</taxon>
        <taxon>Eustigmatophyceae</taxon>
        <taxon>Eustigmatales</taxon>
        <taxon>Monodopsidaceae</taxon>
        <taxon>Nannochloropsis</taxon>
    </lineage>
</organism>
<feature type="chain" id="PRO_5004904544" description="Secreted protein" evidence="1">
    <location>
        <begin position="31"/>
        <end position="158"/>
    </location>
</feature>
<evidence type="ECO:0008006" key="4">
    <source>
        <dbReference type="Google" id="ProtNLM"/>
    </source>
</evidence>
<sequence length="158" mass="16934">MFWVPLKRGAQFKASGCVLFLCTMLARTLASPSSISTSCRHQRQLYRHGMPTRAFVSTAAALLHSHGDSAPKSVTDRPGYPIKWLATRQGGATEKRIFGLGRGAVRMMSTPCLMTSTPDSNFKYPPAAASAIEKTNSYLASFADGNEESTAGGSSPET</sequence>
<evidence type="ECO:0000313" key="3">
    <source>
        <dbReference type="Proteomes" id="UP000019335"/>
    </source>
</evidence>
<reference evidence="2 3" key="1">
    <citation type="journal article" date="2014" name="Mol. Plant">
        <title>Chromosome Scale Genome Assembly and Transcriptome Profiling of Nannochloropsis gaditana in Nitrogen Depletion.</title>
        <authorList>
            <person name="Corteggiani Carpinelli E."/>
            <person name="Telatin A."/>
            <person name="Vitulo N."/>
            <person name="Forcato C."/>
            <person name="D'Angelo M."/>
            <person name="Schiavon R."/>
            <person name="Vezzi A."/>
            <person name="Giacometti G.M."/>
            <person name="Morosinotto T."/>
            <person name="Valle G."/>
        </authorList>
    </citation>
    <scope>NUCLEOTIDE SEQUENCE [LARGE SCALE GENOMIC DNA]</scope>
    <source>
        <strain evidence="2 3">B-31</strain>
    </source>
</reference>
<dbReference type="AlphaFoldDB" id="W7TQX0"/>
<proteinExistence type="predicted"/>
<dbReference type="EMBL" id="AZIL01002055">
    <property type="protein sequence ID" value="EWM22851.1"/>
    <property type="molecule type" value="Genomic_DNA"/>
</dbReference>
<comment type="caution">
    <text evidence="2">The sequence shown here is derived from an EMBL/GenBank/DDBJ whole genome shotgun (WGS) entry which is preliminary data.</text>
</comment>
<evidence type="ECO:0000256" key="1">
    <source>
        <dbReference type="SAM" id="SignalP"/>
    </source>
</evidence>
<accession>W7TQX0</accession>
<feature type="signal peptide" evidence="1">
    <location>
        <begin position="1"/>
        <end position="30"/>
    </location>
</feature>
<name>W7TQX0_9STRA</name>
<dbReference type="Proteomes" id="UP000019335">
    <property type="component" value="Chromosome 20"/>
</dbReference>
<evidence type="ECO:0000313" key="2">
    <source>
        <dbReference type="EMBL" id="EWM22851.1"/>
    </source>
</evidence>
<gene>
    <name evidence="2" type="ORF">Naga_101043g2</name>
</gene>